<dbReference type="Proteomes" id="UP000782312">
    <property type="component" value="Unassembled WGS sequence"/>
</dbReference>
<dbReference type="AlphaFoldDB" id="A0A932HWD7"/>
<dbReference type="SUPFAM" id="SSF46565">
    <property type="entry name" value="Chaperone J-domain"/>
    <property type="match status" value="1"/>
</dbReference>
<dbReference type="InterPro" id="IPR008971">
    <property type="entry name" value="HSP40/DnaJ_pept-bd"/>
</dbReference>
<dbReference type="EMBL" id="JACPUR010000001">
    <property type="protein sequence ID" value="MBI3126233.1"/>
    <property type="molecule type" value="Genomic_DNA"/>
</dbReference>
<organism evidence="3 4">
    <name type="scientific">Tectimicrobiota bacterium</name>
    <dbReference type="NCBI Taxonomy" id="2528274"/>
    <lineage>
        <taxon>Bacteria</taxon>
        <taxon>Pseudomonadati</taxon>
        <taxon>Nitrospinota/Tectimicrobiota group</taxon>
        <taxon>Candidatus Tectimicrobiota</taxon>
    </lineage>
</organism>
<feature type="domain" description="J" evidence="2">
    <location>
        <begin position="11"/>
        <end position="84"/>
    </location>
</feature>
<proteinExistence type="predicted"/>
<dbReference type="GO" id="GO:0051082">
    <property type="term" value="F:unfolded protein binding"/>
    <property type="evidence" value="ECO:0007669"/>
    <property type="project" value="InterPro"/>
</dbReference>
<dbReference type="Pfam" id="PF00226">
    <property type="entry name" value="DnaJ"/>
    <property type="match status" value="1"/>
</dbReference>
<dbReference type="InterPro" id="IPR001623">
    <property type="entry name" value="DnaJ_domain"/>
</dbReference>
<dbReference type="PRINTS" id="PR00625">
    <property type="entry name" value="JDOMAIN"/>
</dbReference>
<dbReference type="PANTHER" id="PTHR43096">
    <property type="entry name" value="DNAJ HOMOLOG 1, MITOCHONDRIAL-RELATED"/>
    <property type="match status" value="1"/>
</dbReference>
<dbReference type="SUPFAM" id="SSF49493">
    <property type="entry name" value="HSP40/DnaJ peptide-binding domain"/>
    <property type="match status" value="2"/>
</dbReference>
<accession>A0A932HWD7</accession>
<evidence type="ECO:0000256" key="1">
    <source>
        <dbReference type="ARBA" id="ARBA00023186"/>
    </source>
</evidence>
<sequence>MALSLFPRRARALETLGLSPDAGREAIRRAFRRHALACHPDLHPGRPGLEERFRELAEAYHLALAEDETPAPPAPPRRGRDLSFRLALPFLQAALGGEALLRYPKPFPCPRCAGRGCRRCGGKGESLERARLRARVPAGVEEGEILRLRAAGGLGAPGAAPGDLYLSVSIRPHPVFRRRGPDIHSEAAVPRARLWEGGTIRVGTLRGTRQVFLLPYTPEGKIIQLRGEGIRRERGGEAEAGDHFVRIAASPVPPAAMPFARGRR</sequence>
<dbReference type="CDD" id="cd06257">
    <property type="entry name" value="DnaJ"/>
    <property type="match status" value="1"/>
</dbReference>
<protein>
    <submittedName>
        <fullName evidence="3">DnaJ domain-containing protein</fullName>
    </submittedName>
</protein>
<keyword evidence="1" id="KW-0143">Chaperone</keyword>
<evidence type="ECO:0000259" key="2">
    <source>
        <dbReference type="PROSITE" id="PS50076"/>
    </source>
</evidence>
<dbReference type="GO" id="GO:0005737">
    <property type="term" value="C:cytoplasm"/>
    <property type="evidence" value="ECO:0007669"/>
    <property type="project" value="TreeGrafter"/>
</dbReference>
<evidence type="ECO:0000313" key="3">
    <source>
        <dbReference type="EMBL" id="MBI3126233.1"/>
    </source>
</evidence>
<dbReference type="Gene3D" id="2.60.260.20">
    <property type="entry name" value="Urease metallochaperone UreE, N-terminal domain"/>
    <property type="match status" value="2"/>
</dbReference>
<dbReference type="Gene3D" id="1.10.287.110">
    <property type="entry name" value="DnaJ domain"/>
    <property type="match status" value="1"/>
</dbReference>
<dbReference type="PROSITE" id="PS50076">
    <property type="entry name" value="DNAJ_2"/>
    <property type="match status" value="1"/>
</dbReference>
<dbReference type="PANTHER" id="PTHR43096:SF52">
    <property type="entry name" value="DNAJ HOMOLOG 1, MITOCHONDRIAL-RELATED"/>
    <property type="match status" value="1"/>
</dbReference>
<dbReference type="InterPro" id="IPR002939">
    <property type="entry name" value="DnaJ_C"/>
</dbReference>
<dbReference type="CDD" id="cd10747">
    <property type="entry name" value="DnaJ_C"/>
    <property type="match status" value="1"/>
</dbReference>
<dbReference type="SMART" id="SM00271">
    <property type="entry name" value="DnaJ"/>
    <property type="match status" value="1"/>
</dbReference>
<evidence type="ECO:0000313" key="4">
    <source>
        <dbReference type="Proteomes" id="UP000782312"/>
    </source>
</evidence>
<comment type="caution">
    <text evidence="3">The sequence shown here is derived from an EMBL/GenBank/DDBJ whole genome shotgun (WGS) entry which is preliminary data.</text>
</comment>
<gene>
    <name evidence="3" type="ORF">HYZ11_01340</name>
</gene>
<dbReference type="Pfam" id="PF01556">
    <property type="entry name" value="DnaJ_C"/>
    <property type="match status" value="1"/>
</dbReference>
<dbReference type="GO" id="GO:0042026">
    <property type="term" value="P:protein refolding"/>
    <property type="evidence" value="ECO:0007669"/>
    <property type="project" value="TreeGrafter"/>
</dbReference>
<name>A0A932HWD7_UNCTE</name>
<dbReference type="InterPro" id="IPR036869">
    <property type="entry name" value="J_dom_sf"/>
</dbReference>
<reference evidence="3" key="1">
    <citation type="submission" date="2020-07" db="EMBL/GenBank/DDBJ databases">
        <title>Huge and variable diversity of episymbiotic CPR bacteria and DPANN archaea in groundwater ecosystems.</title>
        <authorList>
            <person name="He C.Y."/>
            <person name="Keren R."/>
            <person name="Whittaker M."/>
            <person name="Farag I.F."/>
            <person name="Doudna J."/>
            <person name="Cate J.H.D."/>
            <person name="Banfield J.F."/>
        </authorList>
    </citation>
    <scope>NUCLEOTIDE SEQUENCE</scope>
    <source>
        <strain evidence="3">NC_groundwater_763_Ag_S-0.2um_68_21</strain>
    </source>
</reference>